<dbReference type="AlphaFoldDB" id="A0A3B6VX20"/>
<gene>
    <name evidence="1" type="ORF">BPP43_11025</name>
</gene>
<accession>A0A3B6VX20</accession>
<dbReference type="EMBL" id="CP002873">
    <property type="protein sequence ID" value="AGA67365.1"/>
    <property type="molecule type" value="Genomic_DNA"/>
</dbReference>
<keyword evidence="1" id="KW-0418">Kinase</keyword>
<sequence length="250" mass="29162">MLLGNDAYNKFTEYVENNINFEFLSHIPGYDKNYEVQKESIIKLIKKSNNNEAFIDYAAYTYQTLKSNIIKQIVLARIKNENGEEYSFINDDKFNLSDDELVNYLSVLLILKDIMHTSYIAYLPIYNEYKYDVKEFRDKAKEMIDNSIDNISTLENINPIFIAIAAKSILPYSIKNNELSSSSRLISILFNISRIISSYPYVEENILYTQPIFVSAIYNLVNNASFLGLDYNMIKKLYDIVKIGEIEWKN</sequence>
<name>A0A3B6VX20_BRAPL</name>
<dbReference type="Proteomes" id="UP000010793">
    <property type="component" value="Chromosome"/>
</dbReference>
<organism evidence="1 2">
    <name type="scientific">Brachyspira pilosicoli P43/6/78</name>
    <dbReference type="NCBI Taxonomy" id="1042417"/>
    <lineage>
        <taxon>Bacteria</taxon>
        <taxon>Pseudomonadati</taxon>
        <taxon>Spirochaetota</taxon>
        <taxon>Spirochaetia</taxon>
        <taxon>Brachyspirales</taxon>
        <taxon>Brachyspiraceae</taxon>
        <taxon>Brachyspira</taxon>
    </lineage>
</organism>
<keyword evidence="2" id="KW-1185">Reference proteome</keyword>
<proteinExistence type="predicted"/>
<reference evidence="1 2" key="1">
    <citation type="journal article" date="2013" name="Genome Announc.">
        <title>Complete Genome Sequence of the Porcine Strain Brachyspira pilosicoli P43/6/78(T.).</title>
        <authorList>
            <person name="Lin C."/>
            <person name="den Bakker H.C."/>
            <person name="Suzuki H."/>
            <person name="Lefebure T."/>
            <person name="Ponnala L."/>
            <person name="Sun Q."/>
            <person name="Stanhope M.J."/>
            <person name="Wiedmann M."/>
            <person name="Duhamel G.E."/>
        </authorList>
    </citation>
    <scope>NUCLEOTIDE SEQUENCE [LARGE SCALE GENOMIC DNA]</scope>
    <source>
        <strain evidence="1 2">P43/6/78</strain>
    </source>
</reference>
<keyword evidence="1" id="KW-0808">Transferase</keyword>
<dbReference type="GO" id="GO:0016301">
    <property type="term" value="F:kinase activity"/>
    <property type="evidence" value="ECO:0007669"/>
    <property type="project" value="UniProtKB-KW"/>
</dbReference>
<dbReference type="RefSeq" id="WP_015274895.1">
    <property type="nucleotide sequence ID" value="NC_019908.1"/>
</dbReference>
<dbReference type="KEGG" id="bpip:BPP43_11025"/>
<evidence type="ECO:0000313" key="1">
    <source>
        <dbReference type="EMBL" id="AGA67365.1"/>
    </source>
</evidence>
<protein>
    <submittedName>
        <fullName evidence="1">Putative pyridoxine kinase</fullName>
    </submittedName>
</protein>
<evidence type="ECO:0000313" key="2">
    <source>
        <dbReference type="Proteomes" id="UP000010793"/>
    </source>
</evidence>